<proteinExistence type="predicted"/>
<dbReference type="RefSeq" id="WP_246095184.1">
    <property type="nucleotide sequence ID" value="NZ_CP133762.1"/>
</dbReference>
<feature type="region of interest" description="Disordered" evidence="2">
    <location>
        <begin position="81"/>
        <end position="153"/>
    </location>
</feature>
<evidence type="ECO:0000313" key="4">
    <source>
        <dbReference type="EMBL" id="WMX45333.1"/>
    </source>
</evidence>
<dbReference type="SUPFAM" id="SSF56059">
    <property type="entry name" value="Glutathione synthetase ATP-binding domain-like"/>
    <property type="match status" value="1"/>
</dbReference>
<dbReference type="Proteomes" id="UP001250858">
    <property type="component" value="Chromosome"/>
</dbReference>
<evidence type="ECO:0000256" key="2">
    <source>
        <dbReference type="SAM" id="MobiDB-lite"/>
    </source>
</evidence>
<dbReference type="Gene3D" id="3.30.470.20">
    <property type="entry name" value="ATP-grasp fold, B domain"/>
    <property type="match status" value="1"/>
</dbReference>
<dbReference type="InterPro" id="IPR011761">
    <property type="entry name" value="ATP-grasp"/>
</dbReference>
<organism evidence="4 5">
    <name type="scientific">Streptomyces roseicoloratus</name>
    <dbReference type="NCBI Taxonomy" id="2508722"/>
    <lineage>
        <taxon>Bacteria</taxon>
        <taxon>Bacillati</taxon>
        <taxon>Actinomycetota</taxon>
        <taxon>Actinomycetes</taxon>
        <taxon>Kitasatosporales</taxon>
        <taxon>Streptomycetaceae</taxon>
        <taxon>Streptomyces</taxon>
    </lineage>
</organism>
<feature type="domain" description="ATP-grasp" evidence="3">
    <location>
        <begin position="203"/>
        <end position="397"/>
    </location>
</feature>
<keyword evidence="5" id="KW-1185">Reference proteome</keyword>
<feature type="compositionally biased region" description="Basic and acidic residues" evidence="2">
    <location>
        <begin position="113"/>
        <end position="153"/>
    </location>
</feature>
<keyword evidence="1" id="KW-0067">ATP-binding</keyword>
<evidence type="ECO:0000256" key="1">
    <source>
        <dbReference type="PROSITE-ProRule" id="PRU00409"/>
    </source>
</evidence>
<feature type="region of interest" description="Disordered" evidence="2">
    <location>
        <begin position="497"/>
        <end position="520"/>
    </location>
</feature>
<protein>
    <submittedName>
        <fullName evidence="4">ATP-grasp domain-containing protein</fullName>
    </submittedName>
</protein>
<keyword evidence="1" id="KW-0547">Nucleotide-binding</keyword>
<evidence type="ECO:0000259" key="3">
    <source>
        <dbReference type="PROSITE" id="PS50975"/>
    </source>
</evidence>
<dbReference type="PROSITE" id="PS50975">
    <property type="entry name" value="ATP_GRASP"/>
    <property type="match status" value="1"/>
</dbReference>
<evidence type="ECO:0000313" key="5">
    <source>
        <dbReference type="Proteomes" id="UP001250858"/>
    </source>
</evidence>
<feature type="region of interest" description="Disordered" evidence="2">
    <location>
        <begin position="428"/>
        <end position="447"/>
    </location>
</feature>
<accession>A0ABY9RT14</accession>
<feature type="compositionally biased region" description="Basic and acidic residues" evidence="2">
    <location>
        <begin position="88"/>
        <end position="106"/>
    </location>
</feature>
<sequence>MPSFDTRVPAVLVRLDPNPFHHGTLGAARSLGRAGIAVHAVVESPASPVVRSRYLRRAHQRPAEPSPAELTRLLHRIADEIDAETDDASGRSDDGPAEREARDDGRLIPLPDLRTDLRTGLRTDHRTDHRTDLRPDHHPDHHPERPDRPDRPQRPARQALLVPLDDITALALAECRPELADRFLLPDQSPEQLTRVADKAQLAETCRALALPHPRTELPASADEAAAMAWSLGLPVIAKWSRPWLLPVGGGLRSTTIVGSLAEVRELYARAPQAGSRLLLQELLPAGRGLDWFFHGYVDSAGGCSTGATGIKERSWPDGAGLTAVGRWTANPVVDATARELLSALGYRGVCDLDFRLDRTTGAYHLVDFNPRPGAQFRLFADRDGLDVVRAMHLDLTGRPVPAHHPSYGRRFFVENYAALSYLTAPGRRHTAGPPGTGGTRGREPGGGEAAWFAADDPRPALAMMRAWFAHVLRKGLLTLRRLTRLLARRLLRAGGPRPVATVPAPQPPPRTTDDRMTQR</sequence>
<name>A0ABY9RT14_9ACTN</name>
<reference evidence="4 5" key="1">
    <citation type="submission" date="2023-09" db="EMBL/GenBank/DDBJ databases">
        <title>Complete genome of Streptomyces roseicoloratus T14.</title>
        <authorList>
            <person name="Bashizi T."/>
            <person name="Kim M.-J."/>
            <person name="Lee G."/>
            <person name="Tagele S.B."/>
            <person name="Shin J.-H."/>
        </authorList>
    </citation>
    <scope>NUCLEOTIDE SEQUENCE [LARGE SCALE GENOMIC DNA]</scope>
    <source>
        <strain evidence="4 5">T14</strain>
    </source>
</reference>
<dbReference type="EMBL" id="CP133762">
    <property type="protein sequence ID" value="WMX45333.1"/>
    <property type="molecule type" value="Genomic_DNA"/>
</dbReference>
<gene>
    <name evidence="4" type="ORF">RGF97_11370</name>
</gene>